<feature type="coiled-coil region" evidence="4">
    <location>
        <begin position="51"/>
        <end position="78"/>
    </location>
</feature>
<dbReference type="GO" id="GO:0033178">
    <property type="term" value="C:proton-transporting two-sector ATPase complex, catalytic domain"/>
    <property type="evidence" value="ECO:0007669"/>
    <property type="project" value="InterPro"/>
</dbReference>
<keyword evidence="4" id="KW-0175">Coiled coil</keyword>
<organism evidence="5 6">
    <name type="scientific">Amblyomma americanum</name>
    <name type="common">Lone star tick</name>
    <dbReference type="NCBI Taxonomy" id="6943"/>
    <lineage>
        <taxon>Eukaryota</taxon>
        <taxon>Metazoa</taxon>
        <taxon>Ecdysozoa</taxon>
        <taxon>Arthropoda</taxon>
        <taxon>Chelicerata</taxon>
        <taxon>Arachnida</taxon>
        <taxon>Acari</taxon>
        <taxon>Parasitiformes</taxon>
        <taxon>Ixodida</taxon>
        <taxon>Ixodoidea</taxon>
        <taxon>Ixodidae</taxon>
        <taxon>Amblyomminae</taxon>
        <taxon>Amblyomma</taxon>
    </lineage>
</organism>
<protein>
    <submittedName>
        <fullName evidence="5">Uncharacterized protein</fullName>
    </submittedName>
</protein>
<dbReference type="EMBL" id="JARKHS020021540">
    <property type="protein sequence ID" value="KAK8770177.1"/>
    <property type="molecule type" value="Genomic_DNA"/>
</dbReference>
<gene>
    <name evidence="5" type="ORF">V5799_013357</name>
</gene>
<evidence type="ECO:0000313" key="5">
    <source>
        <dbReference type="EMBL" id="KAK8770177.1"/>
    </source>
</evidence>
<proteinExistence type="inferred from homology"/>
<dbReference type="InterPro" id="IPR002842">
    <property type="entry name" value="ATPase_V1_Esu"/>
</dbReference>
<evidence type="ECO:0000256" key="2">
    <source>
        <dbReference type="ARBA" id="ARBA00022448"/>
    </source>
</evidence>
<dbReference type="Proteomes" id="UP001321473">
    <property type="component" value="Unassembled WGS sequence"/>
</dbReference>
<keyword evidence="2" id="KW-0813">Transport</keyword>
<dbReference type="SUPFAM" id="SSF160527">
    <property type="entry name" value="V-type ATPase subunit E-like"/>
    <property type="match status" value="1"/>
</dbReference>
<evidence type="ECO:0000256" key="1">
    <source>
        <dbReference type="ARBA" id="ARBA00005901"/>
    </source>
</evidence>
<keyword evidence="6" id="KW-1185">Reference proteome</keyword>
<dbReference type="GO" id="GO:0046961">
    <property type="term" value="F:proton-transporting ATPase activity, rotational mechanism"/>
    <property type="evidence" value="ECO:0007669"/>
    <property type="project" value="InterPro"/>
</dbReference>
<evidence type="ECO:0000256" key="4">
    <source>
        <dbReference type="SAM" id="Coils"/>
    </source>
</evidence>
<dbReference type="InterPro" id="IPR038495">
    <property type="entry name" value="ATPase_E_C"/>
</dbReference>
<reference evidence="5 6" key="1">
    <citation type="journal article" date="2023" name="Arcadia Sci">
        <title>De novo assembly of a long-read Amblyomma americanum tick genome.</title>
        <authorList>
            <person name="Chou S."/>
            <person name="Poskanzer K.E."/>
            <person name="Rollins M."/>
            <person name="Thuy-Boun P.S."/>
        </authorList>
    </citation>
    <scope>NUCLEOTIDE SEQUENCE [LARGE SCALE GENOMIC DNA]</scope>
    <source>
        <strain evidence="5">F_SG_1</strain>
        <tissue evidence="5">Salivary glands</tissue>
    </source>
</reference>
<comment type="similarity">
    <text evidence="1">Belongs to the V-ATPase E subunit family.</text>
</comment>
<dbReference type="PANTHER" id="PTHR45715">
    <property type="entry name" value="ATPASE H+-TRANSPORTING V1 SUBUNIT E1A-RELATED"/>
    <property type="match status" value="1"/>
</dbReference>
<sequence length="238" mass="26963">MSDRKKSGGSAVAAATGFDAAERMKNLLAYIYNDGVAKEKDIDTKAEQEFKTEKERLMRQERARIEEVVKRREKHVERVRKIQTSQIKNAARLRLLAGMNDLVGQVLAETRAKLNVITQKESRYKPLLERLILQGLYMMLEKDVVITCRRQDVQLVQDALVVAAKKFSADTLIQGSVVVDQEHFLPDDSSGGVELASTRGKLRVCNTLESRLELISRNLLPQIRTGLFGDNPDRKHMD</sequence>
<dbReference type="Gene3D" id="3.30.2320.30">
    <property type="entry name" value="ATP synthase, E subunit, C-terminal"/>
    <property type="match status" value="1"/>
</dbReference>
<dbReference type="AlphaFoldDB" id="A0AAQ4E650"/>
<evidence type="ECO:0000313" key="6">
    <source>
        <dbReference type="Proteomes" id="UP001321473"/>
    </source>
</evidence>
<dbReference type="Gene3D" id="6.10.250.1620">
    <property type="match status" value="1"/>
</dbReference>
<accession>A0AAQ4E650</accession>
<keyword evidence="3" id="KW-0406">Ion transport</keyword>
<comment type="caution">
    <text evidence="5">The sequence shown here is derived from an EMBL/GenBank/DDBJ whole genome shotgun (WGS) entry which is preliminary data.</text>
</comment>
<name>A0AAQ4E650_AMBAM</name>
<dbReference type="Pfam" id="PF01991">
    <property type="entry name" value="vATP-synt_E"/>
    <property type="match status" value="1"/>
</dbReference>
<evidence type="ECO:0000256" key="3">
    <source>
        <dbReference type="ARBA" id="ARBA00023065"/>
    </source>
</evidence>